<keyword evidence="2 4" id="KW-0689">Ribosomal protein</keyword>
<comment type="similarity">
    <text evidence="1 4 5">Belongs to the bacterial ribosomal protein bL17 family.</text>
</comment>
<dbReference type="GO" id="GO:0022625">
    <property type="term" value="C:cytosolic large ribosomal subunit"/>
    <property type="evidence" value="ECO:0007669"/>
    <property type="project" value="TreeGrafter"/>
</dbReference>
<dbReference type="GO" id="GO:0006412">
    <property type="term" value="P:translation"/>
    <property type="evidence" value="ECO:0007669"/>
    <property type="project" value="UniProtKB-UniRule"/>
</dbReference>
<reference evidence="6" key="1">
    <citation type="journal article" date="2020" name="mSystems">
        <title>Genome- and Community-Level Interaction Insights into Carbon Utilization and Element Cycling Functions of Hydrothermarchaeota in Hydrothermal Sediment.</title>
        <authorList>
            <person name="Zhou Z."/>
            <person name="Liu Y."/>
            <person name="Xu W."/>
            <person name="Pan J."/>
            <person name="Luo Z.H."/>
            <person name="Li M."/>
        </authorList>
    </citation>
    <scope>NUCLEOTIDE SEQUENCE [LARGE SCALE GENOMIC DNA]</scope>
    <source>
        <strain evidence="6">SpSt-966</strain>
    </source>
</reference>
<dbReference type="SUPFAM" id="SSF64263">
    <property type="entry name" value="Prokaryotic ribosomal protein L17"/>
    <property type="match status" value="1"/>
</dbReference>
<protein>
    <recommendedName>
        <fullName evidence="4">Large ribosomal subunit protein bL17</fullName>
    </recommendedName>
</protein>
<evidence type="ECO:0000256" key="1">
    <source>
        <dbReference type="ARBA" id="ARBA00008777"/>
    </source>
</evidence>
<evidence type="ECO:0000256" key="2">
    <source>
        <dbReference type="ARBA" id="ARBA00022980"/>
    </source>
</evidence>
<dbReference type="HAMAP" id="MF_01368">
    <property type="entry name" value="Ribosomal_bL17"/>
    <property type="match status" value="1"/>
</dbReference>
<evidence type="ECO:0000256" key="5">
    <source>
        <dbReference type="RuleBase" id="RU000660"/>
    </source>
</evidence>
<dbReference type="Pfam" id="PF01196">
    <property type="entry name" value="Ribosomal_L17"/>
    <property type="match status" value="1"/>
</dbReference>
<proteinExistence type="inferred from homology"/>
<evidence type="ECO:0000256" key="4">
    <source>
        <dbReference type="HAMAP-Rule" id="MF_01368"/>
    </source>
</evidence>
<evidence type="ECO:0000256" key="3">
    <source>
        <dbReference type="ARBA" id="ARBA00023274"/>
    </source>
</evidence>
<dbReference type="PANTHER" id="PTHR14413:SF16">
    <property type="entry name" value="LARGE RIBOSOMAL SUBUNIT PROTEIN BL17M"/>
    <property type="match status" value="1"/>
</dbReference>
<accession>A0A7V3RFB4</accession>
<keyword evidence="3 4" id="KW-0687">Ribonucleoprotein</keyword>
<dbReference type="EMBL" id="DTPE01000225">
    <property type="protein sequence ID" value="HGE75611.1"/>
    <property type="molecule type" value="Genomic_DNA"/>
</dbReference>
<dbReference type="PANTHER" id="PTHR14413">
    <property type="entry name" value="RIBOSOMAL PROTEIN L17"/>
    <property type="match status" value="1"/>
</dbReference>
<name>A0A7V3RFB4_9BACT</name>
<dbReference type="GO" id="GO:0003735">
    <property type="term" value="F:structural constituent of ribosome"/>
    <property type="evidence" value="ECO:0007669"/>
    <property type="project" value="InterPro"/>
</dbReference>
<dbReference type="InterPro" id="IPR036373">
    <property type="entry name" value="Ribosomal_bL17_sf"/>
</dbReference>
<comment type="subunit">
    <text evidence="4">Part of the 50S ribosomal subunit. Contacts protein L32.</text>
</comment>
<dbReference type="AlphaFoldDB" id="A0A7V3RFB4"/>
<sequence>MRHRVSIKALGRPSDERKALMKSLVRELFLHGTIVTTTQKAKAAAPFAERLITHAIAKDVSARRYVNTFLNDEKLTNKVVDEIAPKYSNRKGGYTRIIKMQKRHGDDAELAIFQLVKEE</sequence>
<gene>
    <name evidence="4" type="primary">rplQ</name>
    <name evidence="6" type="ORF">ENX73_05755</name>
</gene>
<comment type="caution">
    <text evidence="6">The sequence shown here is derived from an EMBL/GenBank/DDBJ whole genome shotgun (WGS) entry which is preliminary data.</text>
</comment>
<dbReference type="InterPro" id="IPR000456">
    <property type="entry name" value="Ribosomal_bL17"/>
</dbReference>
<organism evidence="6">
    <name type="scientific">Mesoaciditoga lauensis</name>
    <dbReference type="NCBI Taxonomy" id="1495039"/>
    <lineage>
        <taxon>Bacteria</taxon>
        <taxon>Thermotogati</taxon>
        <taxon>Thermotogota</taxon>
        <taxon>Thermotogae</taxon>
        <taxon>Mesoaciditogales</taxon>
        <taxon>Mesoaciditogaceae</taxon>
        <taxon>Mesoaciditoga</taxon>
    </lineage>
</organism>
<dbReference type="Gene3D" id="3.90.1030.10">
    <property type="entry name" value="Ribosomal protein L17"/>
    <property type="match status" value="1"/>
</dbReference>
<evidence type="ECO:0000313" key="6">
    <source>
        <dbReference type="EMBL" id="HGE75611.1"/>
    </source>
</evidence>
<dbReference type="NCBIfam" id="TIGR00059">
    <property type="entry name" value="L17"/>
    <property type="match status" value="1"/>
</dbReference>